<dbReference type="OMA" id="VYGIMGA"/>
<feature type="domain" description="Heterokaryon incompatibility" evidence="1">
    <location>
        <begin position="88"/>
        <end position="247"/>
    </location>
</feature>
<dbReference type="Pfam" id="PF06985">
    <property type="entry name" value="HET"/>
    <property type="match status" value="1"/>
</dbReference>
<dbReference type="InterPro" id="IPR010730">
    <property type="entry name" value="HET"/>
</dbReference>
<reference evidence="3" key="1">
    <citation type="journal article" date="2012" name="MBio">
        <title>Comparative genome analysis of Trichophyton rubrum and related dermatophytes reveals candidate genes involved in infection.</title>
        <authorList>
            <person name="Martinez D.A."/>
            <person name="Oliver B.G."/>
            <person name="Graeser Y."/>
            <person name="Goldberg J.M."/>
            <person name="Li W."/>
            <person name="Martinez-Rossi N.M."/>
            <person name="Monod M."/>
            <person name="Shelest E."/>
            <person name="Barton R.C."/>
            <person name="Birch E."/>
            <person name="Brakhage A.A."/>
            <person name="Chen Z."/>
            <person name="Gurr S.J."/>
            <person name="Heiman D."/>
            <person name="Heitman J."/>
            <person name="Kosti I."/>
            <person name="Rossi A."/>
            <person name="Saif S."/>
            <person name="Samalova M."/>
            <person name="Saunders C.W."/>
            <person name="Shea T."/>
            <person name="Summerbell R.C."/>
            <person name="Xu J."/>
            <person name="Young S."/>
            <person name="Zeng Q."/>
            <person name="Birren B.W."/>
            <person name="Cuomo C.A."/>
            <person name="White T.C."/>
        </authorList>
    </citation>
    <scope>NUCLEOTIDE SEQUENCE [LARGE SCALE GENOMIC DNA]</scope>
    <source>
        <strain evidence="3">ATCC MYA-4604 / CBS 118893</strain>
    </source>
</reference>
<sequence length="581" mass="65326">MPASVVQTEELWSDDHTLLQSGTLQMPIINTTIKLGPSNIYDDFVHGPQFVSKYERSLARPAQANSFPSRLVGPDGASHTTCEPYPDYVVISYTWGRWKHKNRDLDTPVNGGHWNVPANSLFTREDLDLAIRRIANGSHAWVDVLCIPQIEGDQEHAEEIGKQSEIFRSASRAAVWLCSGGEKILAEVCSWVPEQSYMIRPNVLPLPPLIDIQNGTASLAEAHRRLCLIASLTTEVPWTTSLWTLQEAALRFDAVFYDKRGDPVLHEATQNPITVKHLAKTLNYIYSLIKKDTGMLTEAIDAIERLEQSGTTKAFLHGRLEAFAAVNTIGLHTLISMNAIELLRTSARRKCKRPHDRVYGIMGAIGVKVPVDYSKDPIKVMDMFLVKLHNVLPAEMQGFTRADKEQPRERSWLCDEISDTLTLIRQLEAPPNQPFTKITPTGELVVKELIHISKNGLDDLASRFLARAVLPTFEILAFSELTQGVIRKEDDGNQEHGSYVRMSIALRFVAIKIRLGLIPLGKIKGMERFGWSCMYMLVGRHEDSFPVPDAFNSGRYKRLGVMVLAEELSRDRPTPGEFFIY</sequence>
<dbReference type="AlphaFoldDB" id="E4UXH9"/>
<dbReference type="OrthoDB" id="2157530at2759"/>
<dbReference type="Proteomes" id="UP000002669">
    <property type="component" value="Unassembled WGS sequence"/>
</dbReference>
<dbReference type="HOGENOM" id="CLU_025795_0_0_1"/>
<dbReference type="InParanoid" id="E4UXH9"/>
<proteinExistence type="predicted"/>
<dbReference type="GeneID" id="10028403"/>
<dbReference type="InterPro" id="IPR052895">
    <property type="entry name" value="HetReg/Transcr_Mod"/>
</dbReference>
<protein>
    <recommendedName>
        <fullName evidence="1">Heterokaryon incompatibility domain-containing protein</fullName>
    </recommendedName>
</protein>
<dbReference type="PANTHER" id="PTHR24148">
    <property type="entry name" value="ANKYRIN REPEAT DOMAIN-CONTAINING PROTEIN 39 HOMOLOG-RELATED"/>
    <property type="match status" value="1"/>
</dbReference>
<dbReference type="EMBL" id="DS989825">
    <property type="protein sequence ID" value="EFR02713.1"/>
    <property type="molecule type" value="Genomic_DNA"/>
</dbReference>
<accession>E4UXH9</accession>
<evidence type="ECO:0000259" key="1">
    <source>
        <dbReference type="Pfam" id="PF06985"/>
    </source>
</evidence>
<dbReference type="VEuPathDB" id="FungiDB:MGYG_05711"/>
<keyword evidence="3" id="KW-1185">Reference proteome</keyword>
<dbReference type="eggNOG" id="ENOG502SUUJ">
    <property type="taxonomic scope" value="Eukaryota"/>
</dbReference>
<evidence type="ECO:0000313" key="3">
    <source>
        <dbReference type="Proteomes" id="UP000002669"/>
    </source>
</evidence>
<name>E4UXH9_ARTGP</name>
<evidence type="ECO:0000313" key="2">
    <source>
        <dbReference type="EMBL" id="EFR02713.1"/>
    </source>
</evidence>
<dbReference type="RefSeq" id="XP_003173124.1">
    <property type="nucleotide sequence ID" value="XM_003173076.1"/>
</dbReference>
<dbReference type="PANTHER" id="PTHR24148:SF64">
    <property type="entry name" value="HETEROKARYON INCOMPATIBILITY DOMAIN-CONTAINING PROTEIN"/>
    <property type="match status" value="1"/>
</dbReference>
<gene>
    <name evidence="2" type="ORF">MGYG_05711</name>
</gene>
<organism evidence="3">
    <name type="scientific">Arthroderma gypseum (strain ATCC MYA-4604 / CBS 118893)</name>
    <name type="common">Microsporum gypseum</name>
    <dbReference type="NCBI Taxonomy" id="535722"/>
    <lineage>
        <taxon>Eukaryota</taxon>
        <taxon>Fungi</taxon>
        <taxon>Dikarya</taxon>
        <taxon>Ascomycota</taxon>
        <taxon>Pezizomycotina</taxon>
        <taxon>Eurotiomycetes</taxon>
        <taxon>Eurotiomycetidae</taxon>
        <taxon>Onygenales</taxon>
        <taxon>Arthrodermataceae</taxon>
        <taxon>Nannizzia</taxon>
    </lineage>
</organism>
<dbReference type="STRING" id="535722.E4UXH9"/>